<reference evidence="1 2" key="1">
    <citation type="journal article" date="2019" name="Nat. Ecol. Evol.">
        <title>Megaphylogeny resolves global patterns of mushroom evolution.</title>
        <authorList>
            <person name="Varga T."/>
            <person name="Krizsan K."/>
            <person name="Foldi C."/>
            <person name="Dima B."/>
            <person name="Sanchez-Garcia M."/>
            <person name="Sanchez-Ramirez S."/>
            <person name="Szollosi G.J."/>
            <person name="Szarkandi J.G."/>
            <person name="Papp V."/>
            <person name="Albert L."/>
            <person name="Andreopoulos W."/>
            <person name="Angelini C."/>
            <person name="Antonin V."/>
            <person name="Barry K.W."/>
            <person name="Bougher N.L."/>
            <person name="Buchanan P."/>
            <person name="Buyck B."/>
            <person name="Bense V."/>
            <person name="Catcheside P."/>
            <person name="Chovatia M."/>
            <person name="Cooper J."/>
            <person name="Damon W."/>
            <person name="Desjardin D."/>
            <person name="Finy P."/>
            <person name="Geml J."/>
            <person name="Haridas S."/>
            <person name="Hughes K."/>
            <person name="Justo A."/>
            <person name="Karasinski D."/>
            <person name="Kautmanova I."/>
            <person name="Kiss B."/>
            <person name="Kocsube S."/>
            <person name="Kotiranta H."/>
            <person name="LaButti K.M."/>
            <person name="Lechner B.E."/>
            <person name="Liimatainen K."/>
            <person name="Lipzen A."/>
            <person name="Lukacs Z."/>
            <person name="Mihaltcheva S."/>
            <person name="Morgado L.N."/>
            <person name="Niskanen T."/>
            <person name="Noordeloos M.E."/>
            <person name="Ohm R.A."/>
            <person name="Ortiz-Santana B."/>
            <person name="Ovrebo C."/>
            <person name="Racz N."/>
            <person name="Riley R."/>
            <person name="Savchenko A."/>
            <person name="Shiryaev A."/>
            <person name="Soop K."/>
            <person name="Spirin V."/>
            <person name="Szebenyi C."/>
            <person name="Tomsovsky M."/>
            <person name="Tulloss R.E."/>
            <person name="Uehling J."/>
            <person name="Grigoriev I.V."/>
            <person name="Vagvolgyi C."/>
            <person name="Papp T."/>
            <person name="Martin F.M."/>
            <person name="Miettinen O."/>
            <person name="Hibbett D.S."/>
            <person name="Nagy L.G."/>
        </authorList>
    </citation>
    <scope>NUCLEOTIDE SEQUENCE [LARGE SCALE GENOMIC DNA]</scope>
    <source>
        <strain evidence="1 2">NL-1719</strain>
    </source>
</reference>
<evidence type="ECO:0000313" key="1">
    <source>
        <dbReference type="EMBL" id="TFK62779.1"/>
    </source>
</evidence>
<gene>
    <name evidence="1" type="ORF">BDN72DRAFT_848336</name>
</gene>
<accession>A0ACD3ABT4</accession>
<organism evidence="1 2">
    <name type="scientific">Pluteus cervinus</name>
    <dbReference type="NCBI Taxonomy" id="181527"/>
    <lineage>
        <taxon>Eukaryota</taxon>
        <taxon>Fungi</taxon>
        <taxon>Dikarya</taxon>
        <taxon>Basidiomycota</taxon>
        <taxon>Agaricomycotina</taxon>
        <taxon>Agaricomycetes</taxon>
        <taxon>Agaricomycetidae</taxon>
        <taxon>Agaricales</taxon>
        <taxon>Pluteineae</taxon>
        <taxon>Pluteaceae</taxon>
        <taxon>Pluteus</taxon>
    </lineage>
</organism>
<dbReference type="Proteomes" id="UP000308600">
    <property type="component" value="Unassembled WGS sequence"/>
</dbReference>
<name>A0ACD3ABT4_9AGAR</name>
<evidence type="ECO:0000313" key="2">
    <source>
        <dbReference type="Proteomes" id="UP000308600"/>
    </source>
</evidence>
<proteinExistence type="predicted"/>
<keyword evidence="2" id="KW-1185">Reference proteome</keyword>
<protein>
    <submittedName>
        <fullName evidence="1">Uncharacterized protein</fullName>
    </submittedName>
</protein>
<sequence>MTEYRGQWATYNFSAISSLILSPERSIDTRWNNPRGLGKTKENLAGRQQQKTSKPKADVIGNGHTDTIDGTQDVESLMYSSITAEAREAYELILALVRSVLGSGYQALPQDVIQTVADTVLDLLRNVRLESCEKKKRIEVVVGSVTNEEFFQLVSLSQKIVQDYGRDGEKRR</sequence>
<dbReference type="EMBL" id="ML208561">
    <property type="protein sequence ID" value="TFK62779.1"/>
    <property type="molecule type" value="Genomic_DNA"/>
</dbReference>